<proteinExistence type="predicted"/>
<keyword evidence="1" id="KW-0472">Membrane</keyword>
<keyword evidence="1" id="KW-1133">Transmembrane helix</keyword>
<keyword evidence="1" id="KW-0812">Transmembrane</keyword>
<dbReference type="RefSeq" id="WP_230508074.1">
    <property type="nucleotide sequence ID" value="NZ_JAJITD010000002.1"/>
</dbReference>
<evidence type="ECO:0000256" key="1">
    <source>
        <dbReference type="SAM" id="Phobius"/>
    </source>
</evidence>
<reference evidence="2 3" key="1">
    <citation type="submission" date="2021-11" db="EMBL/GenBank/DDBJ databases">
        <authorList>
            <person name="Oh E.-T."/>
            <person name="Kim S.-B."/>
        </authorList>
    </citation>
    <scope>NUCLEOTIDE SEQUENCE [LARGE SCALE GENOMIC DNA]</scope>
    <source>
        <strain evidence="2 3">MMS20-SJTR3</strain>
    </source>
</reference>
<name>A0ABS8JPK9_9BURK</name>
<feature type="transmembrane region" description="Helical" evidence="1">
    <location>
        <begin position="6"/>
        <end position="32"/>
    </location>
</feature>
<evidence type="ECO:0000313" key="2">
    <source>
        <dbReference type="EMBL" id="MCC8391838.1"/>
    </source>
</evidence>
<gene>
    <name evidence="2" type="ORF">LJ656_04485</name>
</gene>
<protein>
    <submittedName>
        <fullName evidence="2">Uncharacterized protein</fullName>
    </submittedName>
</protein>
<sequence>MNGVGWIVLILAALIGAFLFAAISAVLLALLLANVSERLERTDEARRDSYSDL</sequence>
<dbReference type="Proteomes" id="UP001431019">
    <property type="component" value="Unassembled WGS sequence"/>
</dbReference>
<organism evidence="2 3">
    <name type="scientific">Paraburkholderia sejongensis</name>
    <dbReference type="NCBI Taxonomy" id="2886946"/>
    <lineage>
        <taxon>Bacteria</taxon>
        <taxon>Pseudomonadati</taxon>
        <taxon>Pseudomonadota</taxon>
        <taxon>Betaproteobacteria</taxon>
        <taxon>Burkholderiales</taxon>
        <taxon>Burkholderiaceae</taxon>
        <taxon>Paraburkholderia</taxon>
    </lineage>
</organism>
<keyword evidence="3" id="KW-1185">Reference proteome</keyword>
<accession>A0ABS8JPK9</accession>
<evidence type="ECO:0000313" key="3">
    <source>
        <dbReference type="Proteomes" id="UP001431019"/>
    </source>
</evidence>
<dbReference type="EMBL" id="JAJITD010000002">
    <property type="protein sequence ID" value="MCC8391838.1"/>
    <property type="molecule type" value="Genomic_DNA"/>
</dbReference>
<comment type="caution">
    <text evidence="2">The sequence shown here is derived from an EMBL/GenBank/DDBJ whole genome shotgun (WGS) entry which is preliminary data.</text>
</comment>